<gene>
    <name evidence="2" type="ORF">J6TS1_49190</name>
</gene>
<dbReference type="Pfam" id="PF12323">
    <property type="entry name" value="HTH_OrfB_IS605"/>
    <property type="match status" value="1"/>
</dbReference>
<evidence type="ECO:0000313" key="3">
    <source>
        <dbReference type="Proteomes" id="UP000680670"/>
    </source>
</evidence>
<proteinExistence type="predicted"/>
<accession>A0ABQ4L4I0</accession>
<comment type="caution">
    <text evidence="2">The sequence shown here is derived from an EMBL/GenBank/DDBJ whole genome shotgun (WGS) entry which is preliminary data.</text>
</comment>
<evidence type="ECO:0000259" key="1">
    <source>
        <dbReference type="Pfam" id="PF12323"/>
    </source>
</evidence>
<dbReference type="EMBL" id="BORJ01000019">
    <property type="protein sequence ID" value="GIN99049.1"/>
    <property type="molecule type" value="Genomic_DNA"/>
</dbReference>
<feature type="domain" description="Transposase putative helix-turn-helix" evidence="1">
    <location>
        <begin position="1"/>
        <end position="48"/>
    </location>
</feature>
<protein>
    <recommendedName>
        <fullName evidence="1">Transposase putative helix-turn-helix domain-containing protein</fullName>
    </recommendedName>
</protein>
<dbReference type="Proteomes" id="UP000680670">
    <property type="component" value="Unassembled WGS sequence"/>
</dbReference>
<name>A0ABQ4L4I0_SIMTE</name>
<keyword evidence="3" id="KW-1185">Reference proteome</keyword>
<sequence>MLRHKAYKFRIYPTKEQEIFIAKTIGCSRFVYNHFLHRWNTTYAKTGKGLSYEACSALLPQMKQEEATCWLKEVDSTALQSSLKNLADSFSRFFKKQNHRPKFKSKKNPVQSYTTKNVNNSIELKEKHVKLPKLKPRLAKQRTVGTTGIAWFIRETAVGKEIRQQVCSLPKNLVTLVMRGSKCFREN</sequence>
<organism evidence="2 3">
    <name type="scientific">Siminovitchia terrae</name>
    <name type="common">Bacillus terrae</name>
    <dbReference type="NCBI Taxonomy" id="1914933"/>
    <lineage>
        <taxon>Bacteria</taxon>
        <taxon>Bacillati</taxon>
        <taxon>Bacillota</taxon>
        <taxon>Bacilli</taxon>
        <taxon>Bacillales</taxon>
        <taxon>Bacillaceae</taxon>
        <taxon>Siminovitchia</taxon>
    </lineage>
</organism>
<dbReference type="NCBIfam" id="NF040570">
    <property type="entry name" value="guided_TnpB"/>
    <property type="match status" value="1"/>
</dbReference>
<reference evidence="2 3" key="1">
    <citation type="submission" date="2021-03" db="EMBL/GenBank/DDBJ databases">
        <title>Antimicrobial resistance genes in bacteria isolated from Japanese honey, and their potential for conferring macrolide and lincosamide resistance in the American foulbrood pathogen Paenibacillus larvae.</title>
        <authorList>
            <person name="Okamoto M."/>
            <person name="Kumagai M."/>
            <person name="Kanamori H."/>
            <person name="Takamatsu D."/>
        </authorList>
    </citation>
    <scope>NUCLEOTIDE SEQUENCE [LARGE SCALE GENOMIC DNA]</scope>
    <source>
        <strain evidence="2 3">J6TS1</strain>
    </source>
</reference>
<dbReference type="InterPro" id="IPR021027">
    <property type="entry name" value="Transposase_put_HTH"/>
</dbReference>
<evidence type="ECO:0000313" key="2">
    <source>
        <dbReference type="EMBL" id="GIN99049.1"/>
    </source>
</evidence>
<dbReference type="RefSeq" id="WP_373316450.1">
    <property type="nucleotide sequence ID" value="NZ_BORJ01000019.1"/>
</dbReference>